<protein>
    <submittedName>
        <fullName evidence="7">OmpA family protein</fullName>
    </submittedName>
</protein>
<comment type="caution">
    <text evidence="7">The sequence shown here is derived from an EMBL/GenBank/DDBJ whole genome shotgun (WGS) entry which is preliminary data.</text>
</comment>
<evidence type="ECO:0000256" key="1">
    <source>
        <dbReference type="ARBA" id="ARBA00004442"/>
    </source>
</evidence>
<dbReference type="CDD" id="cd07185">
    <property type="entry name" value="OmpA_C-like"/>
    <property type="match status" value="1"/>
</dbReference>
<proteinExistence type="predicted"/>
<evidence type="ECO:0000256" key="3">
    <source>
        <dbReference type="ARBA" id="ARBA00023237"/>
    </source>
</evidence>
<sequence length="220" mass="22289">MSRIMIKLPLLLASAGVIALTGCVDPNAYPDNPNARTQQGAVIGGLLGAAAGASGGGKGAFGKAAAGGVIGAIAGGAIGATLDAQAAELRSQMSPGVGVTNHGDYLLVNMPQDLLFATDSATLSGSLTRDLNALASNLLRYPNSTIQIVGHTDSTGDAAYNLDLSQRRASSVASVLRNNGVPAGRVTATGRGEDQPITTNLTPEGRAKNRRVEIFIRPTN</sequence>
<feature type="signal peptide" evidence="5">
    <location>
        <begin position="1"/>
        <end position="19"/>
    </location>
</feature>
<name>A0ABS8CP39_9RHOB</name>
<dbReference type="PRINTS" id="PR01021">
    <property type="entry name" value="OMPADOMAIN"/>
</dbReference>
<dbReference type="Pfam" id="PF00691">
    <property type="entry name" value="OmpA"/>
    <property type="match status" value="1"/>
</dbReference>
<evidence type="ECO:0000313" key="8">
    <source>
        <dbReference type="Proteomes" id="UP001198571"/>
    </source>
</evidence>
<dbReference type="PROSITE" id="PS51123">
    <property type="entry name" value="OMPA_2"/>
    <property type="match status" value="1"/>
</dbReference>
<dbReference type="SUPFAM" id="SSF103088">
    <property type="entry name" value="OmpA-like"/>
    <property type="match status" value="1"/>
</dbReference>
<organism evidence="7 8">
    <name type="scientific">Pseudogemmobacter faecipullorum</name>
    <dbReference type="NCBI Taxonomy" id="2755041"/>
    <lineage>
        <taxon>Bacteria</taxon>
        <taxon>Pseudomonadati</taxon>
        <taxon>Pseudomonadota</taxon>
        <taxon>Alphaproteobacteria</taxon>
        <taxon>Rhodobacterales</taxon>
        <taxon>Paracoccaceae</taxon>
        <taxon>Pseudogemmobacter</taxon>
    </lineage>
</organism>
<keyword evidence="8" id="KW-1185">Reference proteome</keyword>
<dbReference type="PRINTS" id="PR01023">
    <property type="entry name" value="NAFLGMOTY"/>
</dbReference>
<evidence type="ECO:0000256" key="4">
    <source>
        <dbReference type="PROSITE-ProRule" id="PRU00473"/>
    </source>
</evidence>
<dbReference type="PROSITE" id="PS51257">
    <property type="entry name" value="PROKAR_LIPOPROTEIN"/>
    <property type="match status" value="1"/>
</dbReference>
<comment type="subcellular location">
    <subcellularLocation>
        <location evidence="1">Cell outer membrane</location>
    </subcellularLocation>
</comment>
<feature type="domain" description="OmpA-like" evidence="6">
    <location>
        <begin position="103"/>
        <end position="220"/>
    </location>
</feature>
<dbReference type="PANTHER" id="PTHR30329">
    <property type="entry name" value="STATOR ELEMENT OF FLAGELLAR MOTOR COMPLEX"/>
    <property type="match status" value="1"/>
</dbReference>
<reference evidence="7 8" key="1">
    <citation type="submission" date="2020-07" db="EMBL/GenBank/DDBJ databases">
        <title>Pseudogemmobacter sp. nov., isolated from poultry manure in Taiwan.</title>
        <authorList>
            <person name="Lin S.-Y."/>
            <person name="Tang Y.-S."/>
            <person name="Young C.-C."/>
        </authorList>
    </citation>
    <scope>NUCLEOTIDE SEQUENCE [LARGE SCALE GENOMIC DNA]</scope>
    <source>
        <strain evidence="7 8">CC-YST710</strain>
    </source>
</reference>
<evidence type="ECO:0000256" key="2">
    <source>
        <dbReference type="ARBA" id="ARBA00023136"/>
    </source>
</evidence>
<evidence type="ECO:0000256" key="5">
    <source>
        <dbReference type="SAM" id="SignalP"/>
    </source>
</evidence>
<evidence type="ECO:0000259" key="6">
    <source>
        <dbReference type="PROSITE" id="PS51123"/>
    </source>
</evidence>
<accession>A0ABS8CP39</accession>
<keyword evidence="2 4" id="KW-0472">Membrane</keyword>
<dbReference type="InterPro" id="IPR006664">
    <property type="entry name" value="OMP_bac"/>
</dbReference>
<dbReference type="InterPro" id="IPR036737">
    <property type="entry name" value="OmpA-like_sf"/>
</dbReference>
<dbReference type="Proteomes" id="UP001198571">
    <property type="component" value="Unassembled WGS sequence"/>
</dbReference>
<keyword evidence="5" id="KW-0732">Signal</keyword>
<dbReference type="Gene3D" id="3.30.1330.60">
    <property type="entry name" value="OmpA-like domain"/>
    <property type="match status" value="1"/>
</dbReference>
<feature type="chain" id="PRO_5047528069" evidence="5">
    <location>
        <begin position="20"/>
        <end position="220"/>
    </location>
</feature>
<dbReference type="InterPro" id="IPR050330">
    <property type="entry name" value="Bact_OuterMem_StrucFunc"/>
</dbReference>
<dbReference type="EMBL" id="JACDXX010000013">
    <property type="protein sequence ID" value="MCB5411160.1"/>
    <property type="molecule type" value="Genomic_DNA"/>
</dbReference>
<keyword evidence="3" id="KW-0998">Cell outer membrane</keyword>
<gene>
    <name evidence="7" type="ORF">H0485_14295</name>
</gene>
<dbReference type="InterPro" id="IPR006665">
    <property type="entry name" value="OmpA-like"/>
</dbReference>
<dbReference type="PANTHER" id="PTHR30329:SF21">
    <property type="entry name" value="LIPOPROTEIN YIAD-RELATED"/>
    <property type="match status" value="1"/>
</dbReference>
<evidence type="ECO:0000313" key="7">
    <source>
        <dbReference type="EMBL" id="MCB5411160.1"/>
    </source>
</evidence>